<dbReference type="Pfam" id="PF11948">
    <property type="entry name" value="DUF3465"/>
    <property type="match status" value="1"/>
</dbReference>
<sequence length="162" mass="17596">MSPANPVKGILFRIVIMLLVLAAASFAYNRVYTANSVASSASFALINDAVAANDESISQAFAKQQSGLQVQSTGVVSKVLADDNIGSRHQRFIVRLSSGQTVLIAHNIDLAPKIDSLKVGDSVSFYGEYEYNNRGGVVHWTHHDPRGRHIGGWLKHQGTTYQ</sequence>
<accession>A0ABZ0JZZ9</accession>
<keyword evidence="2" id="KW-1185">Reference proteome</keyword>
<organism evidence="1 2">
    <name type="scientific">Shewanella youngdeokensis</name>
    <dbReference type="NCBI Taxonomy" id="2999068"/>
    <lineage>
        <taxon>Bacteria</taxon>
        <taxon>Pseudomonadati</taxon>
        <taxon>Pseudomonadota</taxon>
        <taxon>Gammaproteobacteria</taxon>
        <taxon>Alteromonadales</taxon>
        <taxon>Shewanellaceae</taxon>
        <taxon>Shewanella</taxon>
    </lineage>
</organism>
<dbReference type="InterPro" id="IPR021856">
    <property type="entry name" value="DUF3465"/>
</dbReference>
<evidence type="ECO:0000313" key="2">
    <source>
        <dbReference type="Proteomes" id="UP001529491"/>
    </source>
</evidence>
<gene>
    <name evidence="1" type="ORF">RGE70_03075</name>
</gene>
<dbReference type="RefSeq" id="WP_310470089.1">
    <property type="nucleotide sequence ID" value="NZ_CP136522.1"/>
</dbReference>
<dbReference type="EMBL" id="CP136522">
    <property type="protein sequence ID" value="WOT05826.1"/>
    <property type="molecule type" value="Genomic_DNA"/>
</dbReference>
<protein>
    <submittedName>
        <fullName evidence="1">DUF3465 domain-containing protein</fullName>
    </submittedName>
</protein>
<evidence type="ECO:0000313" key="1">
    <source>
        <dbReference type="EMBL" id="WOT05826.1"/>
    </source>
</evidence>
<proteinExistence type="predicted"/>
<dbReference type="Proteomes" id="UP001529491">
    <property type="component" value="Chromosome"/>
</dbReference>
<name>A0ABZ0JZZ9_9GAMM</name>
<reference evidence="1 2" key="1">
    <citation type="submission" date="2023-10" db="EMBL/GenBank/DDBJ databases">
        <title>Complete genome sequence of Shewanella sp. DAU334.</title>
        <authorList>
            <person name="Lee Y.-S."/>
            <person name="Jeong H.-R."/>
            <person name="Hwang E.-J."/>
            <person name="Choi Y.-L."/>
            <person name="Kim G.-D."/>
        </authorList>
    </citation>
    <scope>NUCLEOTIDE SEQUENCE [LARGE SCALE GENOMIC DNA]</scope>
    <source>
        <strain evidence="1 2">DAU334</strain>
    </source>
</reference>